<evidence type="ECO:0000259" key="2">
    <source>
        <dbReference type="Pfam" id="PF25202"/>
    </source>
</evidence>
<dbReference type="EMBL" id="UGHF01000001">
    <property type="protein sequence ID" value="STO60475.1"/>
    <property type="molecule type" value="Genomic_DNA"/>
</dbReference>
<feature type="domain" description="GmrSD restriction endonucleases N-terminal" evidence="1">
    <location>
        <begin position="12"/>
        <end position="182"/>
    </location>
</feature>
<sequence length="445" mass="52721">MTELSAEITNVEDILKENLAIPEYQRAYKWTQRNVQQLLDDLWFHFNYKPNYRIGAVVLHEDEENKLNIVDGQQRIITLSLILFNLEKEIKTDKKLMSNGILVRLTLRHQISIDNIKNNNEVIKNFIQDISPEKKSDFYNYILKCEMVRICLKDIDKAFQFFDAQNARGKSLAPYDLLKAYHLREFEPDNPNVLQSVENWENAVDTQKGANLNKVISQTLFRLRRWDKLRGAEYFENEDIVDFKGVSQSCHYPYVRQALAGNAMHLSYKLNPFMFSEKFAQPIFQTNQVIINGQSFFEYIEHYRKSHDFLFHAEKGYLNRVYFGSEEKSLLAFLNSYHGNWRVGDQYVRNLFECVLLRYYDKFGLDEIERAITLCFRWAYRIRLIKTRVFFSTVENEANSINGLLFHINNSITPKDVFCFSIPKYKVEFQAQDLVDLEKLEVDQK</sequence>
<keyword evidence="4" id="KW-1185">Reference proteome</keyword>
<dbReference type="Pfam" id="PF25202">
    <property type="entry name" value="DUF7834"/>
    <property type="match status" value="1"/>
</dbReference>
<name>A0A1V4B3U2_9PAST</name>
<evidence type="ECO:0000259" key="1">
    <source>
        <dbReference type="Pfam" id="PF03235"/>
    </source>
</evidence>
<dbReference type="PANTHER" id="PTHR35149:SF2">
    <property type="entry name" value="DUF262 DOMAIN-CONTAINING PROTEIN"/>
    <property type="match status" value="1"/>
</dbReference>
<organism evidence="3 4">
    <name type="scientific">Canicola haemoglobinophilus</name>
    <dbReference type="NCBI Taxonomy" id="733"/>
    <lineage>
        <taxon>Bacteria</taxon>
        <taxon>Pseudomonadati</taxon>
        <taxon>Pseudomonadota</taxon>
        <taxon>Gammaproteobacteria</taxon>
        <taxon>Pasteurellales</taxon>
        <taxon>Pasteurellaceae</taxon>
        <taxon>Canicola</taxon>
    </lineage>
</organism>
<proteinExistence type="predicted"/>
<reference evidence="3 4" key="1">
    <citation type="submission" date="2018-06" db="EMBL/GenBank/DDBJ databases">
        <authorList>
            <consortium name="Pathogen Informatics"/>
            <person name="Doyle S."/>
        </authorList>
    </citation>
    <scope>NUCLEOTIDE SEQUENCE [LARGE SCALE GENOMIC DNA]</scope>
    <source>
        <strain evidence="3 4">NCTC1659</strain>
    </source>
</reference>
<dbReference type="Proteomes" id="UP000254329">
    <property type="component" value="Unassembled WGS sequence"/>
</dbReference>
<dbReference type="RefSeq" id="WP_078217576.1">
    <property type="nucleotide sequence ID" value="NZ_MUXZ01000004.1"/>
</dbReference>
<dbReference type="PANTHER" id="PTHR35149">
    <property type="entry name" value="SLL5132 PROTEIN"/>
    <property type="match status" value="1"/>
</dbReference>
<evidence type="ECO:0000313" key="4">
    <source>
        <dbReference type="Proteomes" id="UP000254329"/>
    </source>
</evidence>
<dbReference type="InterPro" id="IPR057156">
    <property type="entry name" value="DUF7834"/>
</dbReference>
<evidence type="ECO:0000313" key="3">
    <source>
        <dbReference type="EMBL" id="STO60475.1"/>
    </source>
</evidence>
<dbReference type="InterPro" id="IPR004919">
    <property type="entry name" value="GmrSD_N"/>
</dbReference>
<feature type="domain" description="DUF7834" evidence="2">
    <location>
        <begin position="195"/>
        <end position="428"/>
    </location>
</feature>
<accession>A0A1V4B3U2</accession>
<dbReference type="AlphaFoldDB" id="A0A1V4B3U2"/>
<dbReference type="Pfam" id="PF03235">
    <property type="entry name" value="GmrSD_N"/>
    <property type="match status" value="1"/>
</dbReference>
<dbReference type="STRING" id="733.B0186_01275"/>
<gene>
    <name evidence="3" type="ORF">NCTC1659_01765</name>
</gene>
<protein>
    <submittedName>
        <fullName evidence="3">Uncharacterized conserved protein</fullName>
    </submittedName>
</protein>